<evidence type="ECO:0000313" key="2">
    <source>
        <dbReference type="EMBL" id="GGF85521.1"/>
    </source>
</evidence>
<dbReference type="PIRSF" id="PIRSF021328">
    <property type="entry name" value="UCP021328"/>
    <property type="match status" value="1"/>
</dbReference>
<name>A0ABQ1VQT2_9BACL</name>
<accession>A0ABQ1VQT2</accession>
<sequence>MKLTVFFNGQFWVGVVENQIGSNLTACQHLFGTEPKDNEVLDFVCHKMMDLIAENRQGVETCPNVVRQRINPKRLARQAAREIHRKGISTLAQEAIKLETEARKKERKTQSKESLEELKEYKYSLKRQKAKKKHRGR</sequence>
<dbReference type="Proteomes" id="UP000608420">
    <property type="component" value="Unassembled WGS sequence"/>
</dbReference>
<protein>
    <recommendedName>
        <fullName evidence="4">DUF2992 domain-containing protein</fullName>
    </recommendedName>
</protein>
<dbReference type="EMBL" id="BMIW01000002">
    <property type="protein sequence ID" value="GGF85521.1"/>
    <property type="molecule type" value="Genomic_DNA"/>
</dbReference>
<evidence type="ECO:0000256" key="1">
    <source>
        <dbReference type="SAM" id="Coils"/>
    </source>
</evidence>
<keyword evidence="1" id="KW-0175">Coiled coil</keyword>
<keyword evidence="3" id="KW-1185">Reference proteome</keyword>
<comment type="caution">
    <text evidence="2">The sequence shown here is derived from an EMBL/GenBank/DDBJ whole genome shotgun (WGS) entry which is preliminary data.</text>
</comment>
<evidence type="ECO:0008006" key="4">
    <source>
        <dbReference type="Google" id="ProtNLM"/>
    </source>
</evidence>
<organism evidence="2 3">
    <name type="scientific">Paenibacillus aceti</name>
    <dbReference type="NCBI Taxonomy" id="1820010"/>
    <lineage>
        <taxon>Bacteria</taxon>
        <taxon>Bacillati</taxon>
        <taxon>Bacillota</taxon>
        <taxon>Bacilli</taxon>
        <taxon>Bacillales</taxon>
        <taxon>Paenibacillaceae</taxon>
        <taxon>Paenibacillus</taxon>
    </lineage>
</organism>
<gene>
    <name evidence="2" type="primary">yjdF</name>
    <name evidence="2" type="ORF">GCM10010913_03720</name>
</gene>
<evidence type="ECO:0000313" key="3">
    <source>
        <dbReference type="Proteomes" id="UP000608420"/>
    </source>
</evidence>
<dbReference type="RefSeq" id="WP_120460317.1">
    <property type="nucleotide sequence ID" value="NZ_BMIW01000002.1"/>
</dbReference>
<dbReference type="InterPro" id="IPR016787">
    <property type="entry name" value="UCP021328"/>
</dbReference>
<feature type="coiled-coil region" evidence="1">
    <location>
        <begin position="88"/>
        <end position="118"/>
    </location>
</feature>
<proteinExistence type="predicted"/>
<reference evidence="3" key="1">
    <citation type="journal article" date="2019" name="Int. J. Syst. Evol. Microbiol.">
        <title>The Global Catalogue of Microorganisms (GCM) 10K type strain sequencing project: providing services to taxonomists for standard genome sequencing and annotation.</title>
        <authorList>
            <consortium name="The Broad Institute Genomics Platform"/>
            <consortium name="The Broad Institute Genome Sequencing Center for Infectious Disease"/>
            <person name="Wu L."/>
            <person name="Ma J."/>
        </authorList>
    </citation>
    <scope>NUCLEOTIDE SEQUENCE [LARGE SCALE GENOMIC DNA]</scope>
    <source>
        <strain evidence="3">CGMCC 1.15420</strain>
    </source>
</reference>
<dbReference type="Pfam" id="PF11208">
    <property type="entry name" value="DUF2992"/>
    <property type="match status" value="1"/>
</dbReference>